<protein>
    <submittedName>
        <fullName evidence="1">DUF1456 family protein</fullName>
    </submittedName>
</protein>
<comment type="caution">
    <text evidence="1">The sequence shown here is derived from an EMBL/GenBank/DDBJ whole genome shotgun (WGS) entry which is preliminary data.</text>
</comment>
<sequence length="155" mass="17853">MNNHDILRRIRYVFDFNDTKLIALFQMGGQRVTQAQVSEWLNAKDETDTELCSDTYLAAFLNGLIVEKRGKKEGVDPLQERLPETVLTNNSILMKLKIALDLKAEDMLAILSLAKVNISKHELSALFRKPGHKHYRECMDQFLRNFLAGLALQYR</sequence>
<organism evidence="1 2">
    <name type="scientific">Simiduia curdlanivorans</name>
    <dbReference type="NCBI Taxonomy" id="1492769"/>
    <lineage>
        <taxon>Bacteria</taxon>
        <taxon>Pseudomonadati</taxon>
        <taxon>Pseudomonadota</taxon>
        <taxon>Gammaproteobacteria</taxon>
        <taxon>Cellvibrionales</taxon>
        <taxon>Cellvibrionaceae</taxon>
        <taxon>Simiduia</taxon>
    </lineage>
</organism>
<dbReference type="Proteomes" id="UP001595840">
    <property type="component" value="Unassembled WGS sequence"/>
</dbReference>
<dbReference type="PANTHER" id="PTHR37805">
    <property type="entry name" value="CYTOPLASMIC PROTEIN-RELATED"/>
    <property type="match status" value="1"/>
</dbReference>
<keyword evidence="2" id="KW-1185">Reference proteome</keyword>
<reference evidence="2" key="1">
    <citation type="journal article" date="2019" name="Int. J. Syst. Evol. Microbiol.">
        <title>The Global Catalogue of Microorganisms (GCM) 10K type strain sequencing project: providing services to taxonomists for standard genome sequencing and annotation.</title>
        <authorList>
            <consortium name="The Broad Institute Genomics Platform"/>
            <consortium name="The Broad Institute Genome Sequencing Center for Infectious Disease"/>
            <person name="Wu L."/>
            <person name="Ma J."/>
        </authorList>
    </citation>
    <scope>NUCLEOTIDE SEQUENCE [LARGE SCALE GENOMIC DNA]</scope>
    <source>
        <strain evidence="2">CECT 8570</strain>
    </source>
</reference>
<dbReference type="RefSeq" id="WP_290264810.1">
    <property type="nucleotide sequence ID" value="NZ_JAUFQG010000006.1"/>
</dbReference>
<accession>A0ABV8UYY3</accession>
<dbReference type="Pfam" id="PF07308">
    <property type="entry name" value="DUF1456"/>
    <property type="match status" value="2"/>
</dbReference>
<name>A0ABV8UYY3_9GAMM</name>
<gene>
    <name evidence="1" type="ORF">ACFOX3_01110</name>
</gene>
<proteinExistence type="predicted"/>
<dbReference type="InterPro" id="IPR009921">
    <property type="entry name" value="YehS-like"/>
</dbReference>
<evidence type="ECO:0000313" key="2">
    <source>
        <dbReference type="Proteomes" id="UP001595840"/>
    </source>
</evidence>
<dbReference type="PANTHER" id="PTHR37805:SF1">
    <property type="entry name" value="CYTOPLASMIC PROTEIN"/>
    <property type="match status" value="1"/>
</dbReference>
<evidence type="ECO:0000313" key="1">
    <source>
        <dbReference type="EMBL" id="MFC4360876.1"/>
    </source>
</evidence>
<dbReference type="EMBL" id="JBHSCX010000001">
    <property type="protein sequence ID" value="MFC4360876.1"/>
    <property type="molecule type" value="Genomic_DNA"/>
</dbReference>